<dbReference type="EMBL" id="JBIAMT010000010">
    <property type="protein sequence ID" value="MFF0501593.1"/>
    <property type="molecule type" value="Genomic_DNA"/>
</dbReference>
<dbReference type="Gene3D" id="1.10.10.10">
    <property type="entry name" value="Winged helix-like DNA-binding domain superfamily/Winged helix DNA-binding domain"/>
    <property type="match status" value="1"/>
</dbReference>
<evidence type="ECO:0000313" key="3">
    <source>
        <dbReference type="Proteomes" id="UP001601442"/>
    </source>
</evidence>
<dbReference type="InterPro" id="IPR058852">
    <property type="entry name" value="HTH_77"/>
</dbReference>
<protein>
    <submittedName>
        <fullName evidence="2">LuxR C-terminal-related transcriptional regulator</fullName>
    </submittedName>
</protein>
<proteinExistence type="predicted"/>
<dbReference type="InterPro" id="IPR027417">
    <property type="entry name" value="P-loop_NTPase"/>
</dbReference>
<dbReference type="PANTHER" id="PTHR47691">
    <property type="entry name" value="REGULATOR-RELATED"/>
    <property type="match status" value="1"/>
</dbReference>
<dbReference type="InterPro" id="IPR000792">
    <property type="entry name" value="Tscrpt_reg_LuxR_C"/>
</dbReference>
<dbReference type="Pfam" id="PF25872">
    <property type="entry name" value="HTH_77"/>
    <property type="match status" value="1"/>
</dbReference>
<gene>
    <name evidence="2" type="ORF">ACFYU5_34720</name>
</gene>
<feature type="domain" description="HTH luxR-type" evidence="1">
    <location>
        <begin position="704"/>
        <end position="769"/>
    </location>
</feature>
<dbReference type="Pfam" id="PF00196">
    <property type="entry name" value="GerE"/>
    <property type="match status" value="1"/>
</dbReference>
<dbReference type="RefSeq" id="WP_387401619.1">
    <property type="nucleotide sequence ID" value="NZ_JBIAMT010000010.1"/>
</dbReference>
<evidence type="ECO:0000259" key="1">
    <source>
        <dbReference type="PROSITE" id="PS50043"/>
    </source>
</evidence>
<dbReference type="SUPFAM" id="SSF46894">
    <property type="entry name" value="C-terminal effector domain of the bipartite response regulators"/>
    <property type="match status" value="1"/>
</dbReference>
<sequence>MTRHYAPRSTTSFVGRRREKEEVRRLLQRSRLVTVLGPGGVGKTRLAEETALQTARAFQDSVCFVDLAPVRNPSAVAASAAAALAVSEHAPGAVIEDVVEALRDQQILLVIDNCEHLVESVGHFVTAVLSEAPQVRVLATSREPLRIGGEFTYLLPPLSLPAKGDRNQTRSLAESEAVALFIERGQAVIPEFQICPANSDSIAQLCIELDGIPLAIELAAVRLRSLSPLQLVHRLRHRFSLLAEGDRTARPRQQTLRAVVDWSFDLCSEAERGLWARLAVFPGSFDLEAAEAVCGYGDIPPEQVFDLLDSLVAKSLVIVDRSSEQLRYSQLITLREYGRELLDRSGAAETIGRRHRDHYLERSEQSVQSKNWFSPTQSDLATSWRMDHHNLTAALEWSVAHHETTAAARLAVALRYHWLSDGVLHEARLRLDELLAQLRAPTRERGDVLWVTAWVALIQGDRDSARLRLSECSDIATELCDAVLHAHHDHVAALLALFCGNTTEAIDLYERAIGAYRSTGELPETLNALFQLAIAQIYAGRPEASLQSCADLIHYADTHHEQWNKAYALWVSSIANFHLGRTNAAVDAAKKALRIQLAFEDQICTALAIEVLAWTAEAVGDIRGSARLFGAAGFAWEGLGTSVAAFGPGITSDSLQSQERVRKSLGDKAFEALSAPPPGLTLSGTIHLALDDETVAEAAEAAETESSTFPLTPREVEVATLVAEGLRNRQIAAQLVISPRTVEGHVERILNKLELRSRAQLGTWVQKHSS</sequence>
<dbReference type="InterPro" id="IPR011990">
    <property type="entry name" value="TPR-like_helical_dom_sf"/>
</dbReference>
<dbReference type="InterPro" id="IPR016032">
    <property type="entry name" value="Sig_transdc_resp-reg_C-effctor"/>
</dbReference>
<dbReference type="PANTHER" id="PTHR47691:SF3">
    <property type="entry name" value="HTH-TYPE TRANSCRIPTIONAL REGULATOR RV0890C-RELATED"/>
    <property type="match status" value="1"/>
</dbReference>
<dbReference type="CDD" id="cd06170">
    <property type="entry name" value="LuxR_C_like"/>
    <property type="match status" value="1"/>
</dbReference>
<accession>A0ABW6PEI2</accession>
<dbReference type="InterPro" id="IPR036388">
    <property type="entry name" value="WH-like_DNA-bd_sf"/>
</dbReference>
<organism evidence="2 3">
    <name type="scientific">Nocardia aobensis</name>
    <dbReference type="NCBI Taxonomy" id="257277"/>
    <lineage>
        <taxon>Bacteria</taxon>
        <taxon>Bacillati</taxon>
        <taxon>Actinomycetota</taxon>
        <taxon>Actinomycetes</taxon>
        <taxon>Mycobacteriales</taxon>
        <taxon>Nocardiaceae</taxon>
        <taxon>Nocardia</taxon>
    </lineage>
</organism>
<dbReference type="Gene3D" id="1.25.40.10">
    <property type="entry name" value="Tetratricopeptide repeat domain"/>
    <property type="match status" value="1"/>
</dbReference>
<dbReference type="PROSITE" id="PS00622">
    <property type="entry name" value="HTH_LUXR_1"/>
    <property type="match status" value="1"/>
</dbReference>
<dbReference type="InterPro" id="IPR049052">
    <property type="entry name" value="nSTAND1"/>
</dbReference>
<dbReference type="PROSITE" id="PS50043">
    <property type="entry name" value="HTH_LUXR_2"/>
    <property type="match status" value="1"/>
</dbReference>
<dbReference type="PRINTS" id="PR00038">
    <property type="entry name" value="HTHLUXR"/>
</dbReference>
<dbReference type="SMART" id="SM00421">
    <property type="entry name" value="HTH_LUXR"/>
    <property type="match status" value="1"/>
</dbReference>
<evidence type="ECO:0000313" key="2">
    <source>
        <dbReference type="EMBL" id="MFF0501593.1"/>
    </source>
</evidence>
<reference evidence="2 3" key="1">
    <citation type="submission" date="2024-10" db="EMBL/GenBank/DDBJ databases">
        <title>The Natural Products Discovery Center: Release of the First 8490 Sequenced Strains for Exploring Actinobacteria Biosynthetic Diversity.</title>
        <authorList>
            <person name="Kalkreuter E."/>
            <person name="Kautsar S.A."/>
            <person name="Yang D."/>
            <person name="Bader C.D."/>
            <person name="Teijaro C.N."/>
            <person name="Fluegel L."/>
            <person name="Davis C.M."/>
            <person name="Simpson J.R."/>
            <person name="Lauterbach L."/>
            <person name="Steele A.D."/>
            <person name="Gui C."/>
            <person name="Meng S."/>
            <person name="Li G."/>
            <person name="Viehrig K."/>
            <person name="Ye F."/>
            <person name="Su P."/>
            <person name="Kiefer A.F."/>
            <person name="Nichols A."/>
            <person name="Cepeda A.J."/>
            <person name="Yan W."/>
            <person name="Fan B."/>
            <person name="Jiang Y."/>
            <person name="Adhikari A."/>
            <person name="Zheng C.-J."/>
            <person name="Schuster L."/>
            <person name="Cowan T.M."/>
            <person name="Smanski M.J."/>
            <person name="Chevrette M.G."/>
            <person name="De Carvalho L.P.S."/>
            <person name="Shen B."/>
        </authorList>
    </citation>
    <scope>NUCLEOTIDE SEQUENCE [LARGE SCALE GENOMIC DNA]</scope>
    <source>
        <strain evidence="2 3">NPDC004119</strain>
    </source>
</reference>
<dbReference type="PRINTS" id="PR00364">
    <property type="entry name" value="DISEASERSIST"/>
</dbReference>
<comment type="caution">
    <text evidence="2">The sequence shown here is derived from an EMBL/GenBank/DDBJ whole genome shotgun (WGS) entry which is preliminary data.</text>
</comment>
<keyword evidence="3" id="KW-1185">Reference proteome</keyword>
<dbReference type="Pfam" id="PF20703">
    <property type="entry name" value="nSTAND1"/>
    <property type="match status" value="1"/>
</dbReference>
<dbReference type="Proteomes" id="UP001601442">
    <property type="component" value="Unassembled WGS sequence"/>
</dbReference>
<dbReference type="SUPFAM" id="SSF48452">
    <property type="entry name" value="TPR-like"/>
    <property type="match status" value="1"/>
</dbReference>
<dbReference type="Gene3D" id="3.40.50.300">
    <property type="entry name" value="P-loop containing nucleotide triphosphate hydrolases"/>
    <property type="match status" value="1"/>
</dbReference>
<dbReference type="SUPFAM" id="SSF52540">
    <property type="entry name" value="P-loop containing nucleoside triphosphate hydrolases"/>
    <property type="match status" value="1"/>
</dbReference>
<name>A0ABW6PEI2_9NOCA</name>